<feature type="transmembrane region" description="Helical" evidence="1">
    <location>
        <begin position="281"/>
        <end position="304"/>
    </location>
</feature>
<sequence length="413" mass="45375">MALNYIWVTFFLIAFVIGLIKLIFFGDTEIFRLMAEGTFDTSKAAVMDIALPLVGIMSLWLGIMKIGEKAGAINFLSRIVGPFFNRLFPEVPKDHPAVGQMMMNFSANLLGLDNAATPFGLKAMNGLQELNKSDDTASNSQIMFLTLHASGLTILPIAIIAQRAIYHSTDPTDVFIPCIIATYVATLAGLIVVSIKQKINLFDRVVITWLGGITAAIGLMIWYFVAFLNKQQIGEFSKVFSNIVYLTIPVLFILGGLRKKINIFEAFIDGAIEGFEVSVKIIPYLVGLLVAVSLFRTCGALTYIGDGFKWVFGHFHNMDTRFTDVIPIAFIRPLSGSGARAMMLDNLKTFGVDSFTGHLSSVLYGTADTTFYIVALYFGAVGIKKTRYAIPAMLIADFFGILTAILISYLFFG</sequence>
<feature type="transmembrane region" description="Helical" evidence="1">
    <location>
        <begin position="388"/>
        <end position="412"/>
    </location>
</feature>
<dbReference type="Proteomes" id="UP000318733">
    <property type="component" value="Unassembled WGS sequence"/>
</dbReference>
<organism evidence="3 4">
    <name type="scientific">Mucilaginibacter corticis</name>
    <dbReference type="NCBI Taxonomy" id="2597670"/>
    <lineage>
        <taxon>Bacteria</taxon>
        <taxon>Pseudomonadati</taxon>
        <taxon>Bacteroidota</taxon>
        <taxon>Sphingobacteriia</taxon>
        <taxon>Sphingobacteriales</taxon>
        <taxon>Sphingobacteriaceae</taxon>
        <taxon>Mucilaginibacter</taxon>
    </lineage>
</organism>
<protein>
    <recommendedName>
        <fullName evidence="2">Nucleoside transporter/FeoB GTPase Gate domain-containing protein</fullName>
    </recommendedName>
</protein>
<dbReference type="InterPro" id="IPR011415">
    <property type="entry name" value="SpmA_SpmB"/>
</dbReference>
<keyword evidence="1" id="KW-0472">Membrane</keyword>
<name>A0A556MBL7_9SPHI</name>
<feature type="domain" description="Nucleoside transporter/FeoB GTPase Gate" evidence="2">
    <location>
        <begin position="51"/>
        <end position="159"/>
    </location>
</feature>
<dbReference type="InterPro" id="IPR011642">
    <property type="entry name" value="Gate_dom"/>
</dbReference>
<feature type="transmembrane region" description="Helical" evidence="1">
    <location>
        <begin position="239"/>
        <end position="257"/>
    </location>
</feature>
<evidence type="ECO:0000313" key="3">
    <source>
        <dbReference type="EMBL" id="TSJ37262.1"/>
    </source>
</evidence>
<dbReference type="GO" id="GO:0005886">
    <property type="term" value="C:plasma membrane"/>
    <property type="evidence" value="ECO:0007669"/>
    <property type="project" value="TreeGrafter"/>
</dbReference>
<feature type="transmembrane region" description="Helical" evidence="1">
    <location>
        <begin position="205"/>
        <end position="227"/>
    </location>
</feature>
<evidence type="ECO:0000259" key="2">
    <source>
        <dbReference type="Pfam" id="PF07670"/>
    </source>
</evidence>
<feature type="transmembrane region" description="Helical" evidence="1">
    <location>
        <begin position="5"/>
        <end position="24"/>
    </location>
</feature>
<feature type="transmembrane region" description="Helical" evidence="1">
    <location>
        <begin position="362"/>
        <end position="381"/>
    </location>
</feature>
<dbReference type="PANTHER" id="PTHR35793">
    <property type="entry name" value="INNER MEMBRANE PROTEIN YJIG"/>
    <property type="match status" value="1"/>
</dbReference>
<dbReference type="RefSeq" id="WP_144250297.1">
    <property type="nucleotide sequence ID" value="NZ_VLPK01000005.1"/>
</dbReference>
<dbReference type="PANTHER" id="PTHR35793:SF2">
    <property type="entry name" value="INNER MEMBRANE PROTEIN YJIG"/>
    <property type="match status" value="1"/>
</dbReference>
<keyword evidence="4" id="KW-1185">Reference proteome</keyword>
<keyword evidence="1" id="KW-1133">Transmembrane helix</keyword>
<evidence type="ECO:0000313" key="4">
    <source>
        <dbReference type="Proteomes" id="UP000318733"/>
    </source>
</evidence>
<evidence type="ECO:0000256" key="1">
    <source>
        <dbReference type="SAM" id="Phobius"/>
    </source>
</evidence>
<feature type="transmembrane region" description="Helical" evidence="1">
    <location>
        <begin position="142"/>
        <end position="162"/>
    </location>
</feature>
<dbReference type="Pfam" id="PF07670">
    <property type="entry name" value="Gate"/>
    <property type="match status" value="1"/>
</dbReference>
<gene>
    <name evidence="3" type="ORF">FO440_21095</name>
</gene>
<feature type="transmembrane region" description="Helical" evidence="1">
    <location>
        <begin position="44"/>
        <end position="63"/>
    </location>
</feature>
<dbReference type="EMBL" id="VLPK01000005">
    <property type="protein sequence ID" value="TSJ37262.1"/>
    <property type="molecule type" value="Genomic_DNA"/>
</dbReference>
<dbReference type="AlphaFoldDB" id="A0A556MBL7"/>
<proteinExistence type="predicted"/>
<comment type="caution">
    <text evidence="3">The sequence shown here is derived from an EMBL/GenBank/DDBJ whole genome shotgun (WGS) entry which is preliminary data.</text>
</comment>
<accession>A0A556MBL7</accession>
<feature type="transmembrane region" description="Helical" evidence="1">
    <location>
        <begin position="174"/>
        <end position="193"/>
    </location>
</feature>
<dbReference type="OrthoDB" id="9805623at2"/>
<dbReference type="PIRSF" id="PIRSF036542">
    <property type="entry name" value="SpmA_SpmB"/>
    <property type="match status" value="1"/>
</dbReference>
<dbReference type="InterPro" id="IPR052549">
    <property type="entry name" value="SpmB"/>
</dbReference>
<reference evidence="3 4" key="1">
    <citation type="submission" date="2019-07" db="EMBL/GenBank/DDBJ databases">
        <authorList>
            <person name="Huq M.A."/>
        </authorList>
    </citation>
    <scope>NUCLEOTIDE SEQUENCE [LARGE SCALE GENOMIC DNA]</scope>
    <source>
        <strain evidence="3 4">MAH-19</strain>
    </source>
</reference>
<keyword evidence="1" id="KW-0812">Transmembrane</keyword>